<gene>
    <name evidence="2" type="ORF">C7Y47_07350</name>
</gene>
<dbReference type="PROSITE" id="PS51257">
    <property type="entry name" value="PROKAR_LIPOPROTEIN"/>
    <property type="match status" value="1"/>
</dbReference>
<accession>A0A544UQG6</accession>
<dbReference type="AlphaFoldDB" id="A0A544UQG6"/>
<organism evidence="2 3">
    <name type="scientific">Lysinibacillus sphaericus</name>
    <name type="common">Bacillus sphaericus</name>
    <dbReference type="NCBI Taxonomy" id="1421"/>
    <lineage>
        <taxon>Bacteria</taxon>
        <taxon>Bacillati</taxon>
        <taxon>Bacillota</taxon>
        <taxon>Bacilli</taxon>
        <taxon>Bacillales</taxon>
        <taxon>Bacillaceae</taxon>
        <taxon>Lysinibacillus</taxon>
    </lineage>
</organism>
<dbReference type="RefSeq" id="WP_142508171.1">
    <property type="nucleotide sequence ID" value="NZ_SADV01000004.1"/>
</dbReference>
<feature type="compositionally biased region" description="Basic and acidic residues" evidence="1">
    <location>
        <begin position="47"/>
        <end position="59"/>
    </location>
</feature>
<evidence type="ECO:0000313" key="3">
    <source>
        <dbReference type="Proteomes" id="UP000317944"/>
    </source>
</evidence>
<proteinExistence type="predicted"/>
<dbReference type="EMBL" id="SADV01000004">
    <property type="protein sequence ID" value="TQR36084.1"/>
    <property type="molecule type" value="Genomic_DNA"/>
</dbReference>
<reference evidence="2 3" key="1">
    <citation type="submission" date="2018-03" db="EMBL/GenBank/DDBJ databases">
        <title>Aerobic endospore-forming bacteria genome sequencing and assembly.</title>
        <authorList>
            <person name="Cavalcante D.A."/>
            <person name="Driks A."/>
            <person name="Putonti C."/>
            <person name="De-Souza M.T."/>
        </authorList>
    </citation>
    <scope>NUCLEOTIDE SEQUENCE [LARGE SCALE GENOMIC DNA]</scope>
    <source>
        <strain evidence="2 3">SDF0037</strain>
    </source>
</reference>
<comment type="caution">
    <text evidence="2">The sequence shown here is derived from an EMBL/GenBank/DDBJ whole genome shotgun (WGS) entry which is preliminary data.</text>
</comment>
<name>A0A544UQG6_LYSSH</name>
<protein>
    <submittedName>
        <fullName evidence="2">Uncharacterized protein</fullName>
    </submittedName>
</protein>
<evidence type="ECO:0000313" key="2">
    <source>
        <dbReference type="EMBL" id="TQR36084.1"/>
    </source>
</evidence>
<feature type="region of interest" description="Disordered" evidence="1">
    <location>
        <begin position="20"/>
        <end position="59"/>
    </location>
</feature>
<dbReference type="Proteomes" id="UP000317944">
    <property type="component" value="Unassembled WGS sequence"/>
</dbReference>
<sequence length="59" mass="6523">MKKKFYIGVLSTLILTACNEDEAASEEAPASEQKEAKEKTVNAYTKEVSEKNLSDEAIK</sequence>
<evidence type="ECO:0000256" key="1">
    <source>
        <dbReference type="SAM" id="MobiDB-lite"/>
    </source>
</evidence>